<accession>A0A7S7SHV0</accession>
<dbReference type="Proteomes" id="UP000593892">
    <property type="component" value="Chromosome"/>
</dbReference>
<sequence>MQLTRTGFLMSLAGLNEAAAQPPARPKMHRFERQPLTVANFDAEGYVLDIGGGGEGIIGRMKPSQVVAIDLYKNELMESPAGPLKIVMDATEMKFLDGQFSTATAFFSLMYMQPEVQRKVFVEAARVLKSGGRWLIWDAVIPMLTDPGMEQGTKGPLFYFEFHLPGEVVKTGYGTLWPQVRMDLPYYRSLAEGAGFQIVSAEETAGQFRTFRMELRKT</sequence>
<evidence type="ECO:0000259" key="1">
    <source>
        <dbReference type="Pfam" id="PF08241"/>
    </source>
</evidence>
<feature type="domain" description="Methyltransferase type 11" evidence="1">
    <location>
        <begin position="48"/>
        <end position="135"/>
    </location>
</feature>
<dbReference type="RefSeq" id="WP_194446698.1">
    <property type="nucleotide sequence ID" value="NZ_CP063849.1"/>
</dbReference>
<evidence type="ECO:0000313" key="3">
    <source>
        <dbReference type="Proteomes" id="UP000593892"/>
    </source>
</evidence>
<organism evidence="2 3">
    <name type="scientific">Paludibaculum fermentans</name>
    <dbReference type="NCBI Taxonomy" id="1473598"/>
    <lineage>
        <taxon>Bacteria</taxon>
        <taxon>Pseudomonadati</taxon>
        <taxon>Acidobacteriota</taxon>
        <taxon>Terriglobia</taxon>
        <taxon>Bryobacterales</taxon>
        <taxon>Bryobacteraceae</taxon>
        <taxon>Paludibaculum</taxon>
    </lineage>
</organism>
<gene>
    <name evidence="2" type="ORF">IRI77_19460</name>
</gene>
<dbReference type="SUPFAM" id="SSF53335">
    <property type="entry name" value="S-adenosyl-L-methionine-dependent methyltransferases"/>
    <property type="match status" value="1"/>
</dbReference>
<name>A0A7S7SHV0_PALFE</name>
<keyword evidence="3" id="KW-1185">Reference proteome</keyword>
<dbReference type="Gene3D" id="3.40.50.150">
    <property type="entry name" value="Vaccinia Virus protein VP39"/>
    <property type="match status" value="1"/>
</dbReference>
<keyword evidence="2" id="KW-0808">Transferase</keyword>
<dbReference type="KEGG" id="pfer:IRI77_19460"/>
<dbReference type="GO" id="GO:0008757">
    <property type="term" value="F:S-adenosylmethionine-dependent methyltransferase activity"/>
    <property type="evidence" value="ECO:0007669"/>
    <property type="project" value="InterPro"/>
</dbReference>
<dbReference type="InterPro" id="IPR013216">
    <property type="entry name" value="Methyltransf_11"/>
</dbReference>
<proteinExistence type="predicted"/>
<evidence type="ECO:0000313" key="2">
    <source>
        <dbReference type="EMBL" id="QOY85028.1"/>
    </source>
</evidence>
<dbReference type="AlphaFoldDB" id="A0A7S7SHV0"/>
<keyword evidence="2" id="KW-0489">Methyltransferase</keyword>
<dbReference type="EMBL" id="CP063849">
    <property type="protein sequence ID" value="QOY85028.1"/>
    <property type="molecule type" value="Genomic_DNA"/>
</dbReference>
<dbReference type="InterPro" id="IPR029063">
    <property type="entry name" value="SAM-dependent_MTases_sf"/>
</dbReference>
<dbReference type="Pfam" id="PF08241">
    <property type="entry name" value="Methyltransf_11"/>
    <property type="match status" value="1"/>
</dbReference>
<reference evidence="2 3" key="1">
    <citation type="submission" date="2020-10" db="EMBL/GenBank/DDBJ databases">
        <title>Complete genome sequence of Paludibaculum fermentans P105T, a facultatively anaerobic acidobacterium capable of dissimilatory Fe(III) reduction.</title>
        <authorList>
            <person name="Dedysh S.N."/>
            <person name="Beletsky A.V."/>
            <person name="Kulichevskaya I.S."/>
            <person name="Mardanov A.V."/>
            <person name="Ravin N.V."/>
        </authorList>
    </citation>
    <scope>NUCLEOTIDE SEQUENCE [LARGE SCALE GENOMIC DNA]</scope>
    <source>
        <strain evidence="2 3">P105</strain>
    </source>
</reference>
<dbReference type="GO" id="GO:0032259">
    <property type="term" value="P:methylation"/>
    <property type="evidence" value="ECO:0007669"/>
    <property type="project" value="UniProtKB-KW"/>
</dbReference>
<protein>
    <submittedName>
        <fullName evidence="2">Class I SAM-dependent methyltransferase</fullName>
    </submittedName>
</protein>